<evidence type="ECO:0000256" key="2">
    <source>
        <dbReference type="SAM" id="SignalP"/>
    </source>
</evidence>
<feature type="signal peptide" evidence="2">
    <location>
        <begin position="1"/>
        <end position="19"/>
    </location>
</feature>
<accession>A0ABV8AMY2</accession>
<protein>
    <submittedName>
        <fullName evidence="3">PorP/SprF family type IX secretion system membrane protein</fullName>
    </submittedName>
</protein>
<dbReference type="Proteomes" id="UP001595812">
    <property type="component" value="Unassembled WGS sequence"/>
</dbReference>
<keyword evidence="2" id="KW-0732">Signal</keyword>
<dbReference type="RefSeq" id="WP_386101929.1">
    <property type="nucleotide sequence ID" value="NZ_JBHSAT010000022.1"/>
</dbReference>
<evidence type="ECO:0000313" key="4">
    <source>
        <dbReference type="Proteomes" id="UP001595812"/>
    </source>
</evidence>
<feature type="coiled-coil region" evidence="1">
    <location>
        <begin position="358"/>
        <end position="604"/>
    </location>
</feature>
<sequence>MIRQLLYILAVFMVMPLQAQETPVVSFNLPVRNSMKFNRHLLNPTFNYVREANRHISFTNKRQWVQFNDAPTSYFGTYGGRLNENMGIGVSVFQQTFGVFTNFGGVLNYAYNVPINRDSNLTFGANLGVYSNGINESNVVVNTPDPALNDLPSNVLMTLNPGINYGTEFWDFGLALNNFALYNLNTSELVKDDSEKGIQAHIMYTGYIQSFGFLDDAKFSGLVRSEFNNENTVVSGLLHMMSPKGIWGQVGYNSLYGASAGLGIHLTKSIGLEYNYERAMGTFGDFGPSHEITLAYRFENNKRFDYSDEDEVASIFPQKRKVKVNKTDEATRARIAQRAEARKADREITEVAKAEPAVDEVAEQAKREEEAIAKQEAEAKAKAERDARLEAERIERERLAEQARIRAEELAKAKAEEEAKLAEQRRLQAERAEKARLEAERLKKEQQAEEARIAEENRIKTQKEEEERIATERLAQIELEAKRKAEEQAKAEAEAKAQAEEEARIETERLAQIELEAKRKAEEKAKEEEAISKETLDAKTLQDDLLEQLKETVASRAQDLADLKEENDLSEKGIYKAPKPFKSISAENAKLESLKNQLDAVIAEQDDKLTTLQKSYDDRVKATSEEDSIATIYLKEILLIQSSKSKAEREKAQLVSELALIKEATDFERKRRIKRAAFDNDSERYAKDRSTLNQIKASTDIGSGIVAEEDLDFGDIEANKVTILKNIQNVDEGVYMVLAVHKDVEKRDKFLKDAMKSGLGNIDFFFDINTSKYYIYHKKHENLEMANRALNSKEDKPYNAKMSMIKIEK</sequence>
<comment type="caution">
    <text evidence="3">The sequence shown here is derived from an EMBL/GenBank/DDBJ whole genome shotgun (WGS) entry which is preliminary data.</text>
</comment>
<dbReference type="Pfam" id="PF11751">
    <property type="entry name" value="PorP_SprF"/>
    <property type="match status" value="1"/>
</dbReference>
<organism evidence="3 4">
    <name type="scientific">Winogradskyella maritima</name>
    <dbReference type="NCBI Taxonomy" id="1517766"/>
    <lineage>
        <taxon>Bacteria</taxon>
        <taxon>Pseudomonadati</taxon>
        <taxon>Bacteroidota</taxon>
        <taxon>Flavobacteriia</taxon>
        <taxon>Flavobacteriales</taxon>
        <taxon>Flavobacteriaceae</taxon>
        <taxon>Winogradskyella</taxon>
    </lineage>
</organism>
<feature type="chain" id="PRO_5045573472" evidence="2">
    <location>
        <begin position="20"/>
        <end position="809"/>
    </location>
</feature>
<gene>
    <name evidence="3" type="ORF">ACFOSX_13005</name>
</gene>
<name>A0ABV8AMY2_9FLAO</name>
<proteinExistence type="predicted"/>
<dbReference type="NCBIfam" id="TIGR03519">
    <property type="entry name" value="T9SS_PorP_fam"/>
    <property type="match status" value="1"/>
</dbReference>
<reference evidence="4" key="1">
    <citation type="journal article" date="2019" name="Int. J. Syst. Evol. Microbiol.">
        <title>The Global Catalogue of Microorganisms (GCM) 10K type strain sequencing project: providing services to taxonomists for standard genome sequencing and annotation.</title>
        <authorList>
            <consortium name="The Broad Institute Genomics Platform"/>
            <consortium name="The Broad Institute Genome Sequencing Center for Infectious Disease"/>
            <person name="Wu L."/>
            <person name="Ma J."/>
        </authorList>
    </citation>
    <scope>NUCLEOTIDE SEQUENCE [LARGE SCALE GENOMIC DNA]</scope>
    <source>
        <strain evidence="4">CECT 8979</strain>
    </source>
</reference>
<keyword evidence="4" id="KW-1185">Reference proteome</keyword>
<evidence type="ECO:0000313" key="3">
    <source>
        <dbReference type="EMBL" id="MFC3878151.1"/>
    </source>
</evidence>
<dbReference type="EMBL" id="JBHSAT010000022">
    <property type="protein sequence ID" value="MFC3878151.1"/>
    <property type="molecule type" value="Genomic_DNA"/>
</dbReference>
<dbReference type="InterPro" id="IPR019861">
    <property type="entry name" value="PorP/SprF_Bacteroidetes"/>
</dbReference>
<keyword evidence="1" id="KW-0175">Coiled coil</keyword>
<evidence type="ECO:0000256" key="1">
    <source>
        <dbReference type="SAM" id="Coils"/>
    </source>
</evidence>